<sequence>MPASECEIAENLRIWILTTLFQPQDHFPAVSHVPVGKLVDTNFHEIDISNPTIRYLGQLAGFEEMPGDLALGSLLQRLNAACNPKTILDGRQIKALINLSSSLINEDDAWNELRSLWKFFSKAELPQLYDLGSAPVIDPLCNLMAPPRYKLKITCFQYIDDYDEETGEALCHIDELSDPLYTDSLDTAVSQVRPACQRAIDDMIKGRRDSLSFLKFAQIFEGEKLILSIQYNVPDDCQKANKKGLDGYTLSSNRLFTSGLSATLASSLKREFGRSFFDKVSENNLARDLGL</sequence>
<dbReference type="EMBL" id="CP031226">
    <property type="protein sequence ID" value="AXH60230.1"/>
    <property type="molecule type" value="Genomic_DNA"/>
</dbReference>
<proteinExistence type="predicted"/>
<gene>
    <name evidence="1" type="ORF">PLA107_034145</name>
</gene>
<geneLocation type="plasmid" evidence="2">
    <name>pmppla107</name>
</geneLocation>
<dbReference type="Proteomes" id="UP000006426">
    <property type="component" value="Plasmid pmppla107"/>
</dbReference>
<reference evidence="1 2" key="1">
    <citation type="journal article" date="2011" name="PLoS Pathog.">
        <title>Dynamic evolution of pathogenicity revealed by sequencing and comparative genomics of 19 Pseudomonas syringae isolates.</title>
        <authorList>
            <person name="Baltrus D.A."/>
            <person name="Nishimura M.T."/>
            <person name="Romanchuk A."/>
            <person name="Chang J.H."/>
            <person name="Mukhtar M.S."/>
            <person name="Cherkis K."/>
            <person name="Roach J."/>
            <person name="Grant S.R."/>
            <person name="Jones C.D."/>
            <person name="Dangl J.L."/>
        </authorList>
    </citation>
    <scope>NUCLEOTIDE SEQUENCE [LARGE SCALE GENOMIC DNA]</scope>
    <source>
        <strain evidence="1 2">M301315</strain>
    </source>
</reference>
<evidence type="ECO:0000313" key="1">
    <source>
        <dbReference type="EMBL" id="AXH60230.1"/>
    </source>
</evidence>
<name>A0AAD0VA85_PSEAV</name>
<organism evidence="1 2">
    <name type="scientific">Pseudomonas amygdali pv. lachrymans str. M301315</name>
    <dbReference type="NCBI Taxonomy" id="629260"/>
    <lineage>
        <taxon>Bacteria</taxon>
        <taxon>Pseudomonadati</taxon>
        <taxon>Pseudomonadota</taxon>
        <taxon>Gammaproteobacteria</taxon>
        <taxon>Pseudomonadales</taxon>
        <taxon>Pseudomonadaceae</taxon>
        <taxon>Pseudomonas</taxon>
        <taxon>Pseudomonas amygdali</taxon>
    </lineage>
</organism>
<accession>A0AAD0VA85</accession>
<dbReference type="GeneID" id="39474659"/>
<keyword evidence="1" id="KW-0614">Plasmid</keyword>
<dbReference type="AlphaFoldDB" id="A0AAD0VA85"/>
<protein>
    <submittedName>
        <fullName evidence="1">Uncharacterized protein</fullName>
    </submittedName>
</protein>
<evidence type="ECO:0000313" key="2">
    <source>
        <dbReference type="Proteomes" id="UP000006426"/>
    </source>
</evidence>
<dbReference type="RefSeq" id="WP_005742650.1">
    <property type="nucleotide sequence ID" value="NZ_CP031226.1"/>
</dbReference>